<dbReference type="PANTHER" id="PTHR35882:SF2">
    <property type="entry name" value="PELA"/>
    <property type="match status" value="1"/>
</dbReference>
<evidence type="ECO:0000313" key="2">
    <source>
        <dbReference type="EMBL" id="RBP07130.1"/>
    </source>
</evidence>
<dbReference type="PROSITE" id="PS51318">
    <property type="entry name" value="TAT"/>
    <property type="match status" value="1"/>
</dbReference>
<dbReference type="InterPro" id="IPR013785">
    <property type="entry name" value="Aldolase_TIM"/>
</dbReference>
<accession>A0A366EZI2</accession>
<sequence length="299" mass="32178">MIGTGRRPTASAPGLTRRDLLLAAGALIVATANGDASRASALPANARRIRWLAFYGATADEAVLGGYDLVVLDPGFTGDLGRIASRGARVCGYVSLGEIRTADPWFADLDDAALLPPNPAWPGTRRVDVRRPAWRALLLDRVIPALAARGFTGLMLDTLDTPPYLEAVDPAQYQGMRAAAVGLVAAVRAQCPDMTLVVNRGYALLPEVIRSVDAVIAESLLTSPDPKTGGFRWLDSGDVAIQLAALNKAARQRLPILSLDYWDPKDRSTIREIYRRERALGHHPYVATPLLNQIVPDEG</sequence>
<evidence type="ECO:0000313" key="3">
    <source>
        <dbReference type="Proteomes" id="UP000253529"/>
    </source>
</evidence>
<keyword evidence="3" id="KW-1185">Reference proteome</keyword>
<reference evidence="2 3" key="1">
    <citation type="submission" date="2018-06" db="EMBL/GenBank/DDBJ databases">
        <title>Genomic Encyclopedia of Type Strains, Phase IV (KMG-IV): sequencing the most valuable type-strain genomes for metagenomic binning, comparative biology and taxonomic classification.</title>
        <authorList>
            <person name="Goeker M."/>
        </authorList>
    </citation>
    <scope>NUCLEOTIDE SEQUENCE [LARGE SCALE GENOMIC DNA]</scope>
    <source>
        <strain evidence="2 3">DSM 24875</strain>
    </source>
</reference>
<comment type="caution">
    <text evidence="2">The sequence shown here is derived from an EMBL/GenBank/DDBJ whole genome shotgun (WGS) entry which is preliminary data.</text>
</comment>
<proteinExistence type="predicted"/>
<name>A0A366EZI2_9HYPH</name>
<dbReference type="InterPro" id="IPR004352">
    <property type="entry name" value="GH114_TIM-barrel"/>
</dbReference>
<evidence type="ECO:0000259" key="1">
    <source>
        <dbReference type="Pfam" id="PF03537"/>
    </source>
</evidence>
<dbReference type="Gene3D" id="3.20.20.70">
    <property type="entry name" value="Aldolase class I"/>
    <property type="match status" value="1"/>
</dbReference>
<dbReference type="AlphaFoldDB" id="A0A366EZI2"/>
<organism evidence="2 3">
    <name type="scientific">Roseiarcus fermentans</name>
    <dbReference type="NCBI Taxonomy" id="1473586"/>
    <lineage>
        <taxon>Bacteria</taxon>
        <taxon>Pseudomonadati</taxon>
        <taxon>Pseudomonadota</taxon>
        <taxon>Alphaproteobacteria</taxon>
        <taxon>Hyphomicrobiales</taxon>
        <taxon>Roseiarcaceae</taxon>
        <taxon>Roseiarcus</taxon>
    </lineage>
</organism>
<gene>
    <name evidence="2" type="ORF">DFR50_12960</name>
</gene>
<dbReference type="Pfam" id="PF03537">
    <property type="entry name" value="Glyco_hydro_114"/>
    <property type="match status" value="1"/>
</dbReference>
<protein>
    <submittedName>
        <fullName evidence="2">Uncharacterized protein (TIGR01370 family)</fullName>
    </submittedName>
</protein>
<dbReference type="InterPro" id="IPR006311">
    <property type="entry name" value="TAT_signal"/>
</dbReference>
<dbReference type="Proteomes" id="UP000253529">
    <property type="component" value="Unassembled WGS sequence"/>
</dbReference>
<feature type="domain" description="Glycoside-hydrolase family GH114 TIM-barrel" evidence="1">
    <location>
        <begin position="82"/>
        <end position="291"/>
    </location>
</feature>
<dbReference type="EMBL" id="QNRK01000029">
    <property type="protein sequence ID" value="RBP07130.1"/>
    <property type="molecule type" value="Genomic_DNA"/>
</dbReference>
<dbReference type="PANTHER" id="PTHR35882">
    <property type="entry name" value="PELA"/>
    <property type="match status" value="1"/>
</dbReference>
<dbReference type="InterPro" id="IPR017853">
    <property type="entry name" value="GH"/>
</dbReference>
<dbReference type="SUPFAM" id="SSF51445">
    <property type="entry name" value="(Trans)glycosidases"/>
    <property type="match status" value="1"/>
</dbReference>